<accession>A0A8H6L9U2</accession>
<protein>
    <submittedName>
        <fullName evidence="1">Uncharacterized protein</fullName>
    </submittedName>
</protein>
<proteinExistence type="predicted"/>
<name>A0A8H6L9U2_9LECA</name>
<reference evidence="1 2" key="1">
    <citation type="journal article" date="2020" name="Genomics">
        <title>Complete, high-quality genomes from long-read metagenomic sequencing of two wolf lichen thalli reveals enigmatic genome architecture.</title>
        <authorList>
            <person name="McKenzie S.K."/>
            <person name="Walston R.F."/>
            <person name="Allen J.L."/>
        </authorList>
    </citation>
    <scope>NUCLEOTIDE SEQUENCE [LARGE SCALE GENOMIC DNA]</scope>
    <source>
        <strain evidence="1">WasteWater2</strain>
    </source>
</reference>
<dbReference type="Proteomes" id="UP000578531">
    <property type="component" value="Unassembled WGS sequence"/>
</dbReference>
<dbReference type="GeneID" id="59282345"/>
<dbReference type="AlphaFoldDB" id="A0A8H6L9U2"/>
<dbReference type="RefSeq" id="XP_037170122.1">
    <property type="nucleotide sequence ID" value="XM_037302615.1"/>
</dbReference>
<keyword evidence="2" id="KW-1185">Reference proteome</keyword>
<evidence type="ECO:0000313" key="2">
    <source>
        <dbReference type="Proteomes" id="UP000578531"/>
    </source>
</evidence>
<sequence>MYWILKAGATVSRFCAQRANNDGERVVQRGIGGDDGGEWVWGGEEGFGVERWAFGKKRFGEVGGLEGAEGVVRRLAAEAEEETGRIGMERAG</sequence>
<gene>
    <name evidence="1" type="ORF">HO173_000666</name>
</gene>
<comment type="caution">
    <text evidence="1">The sequence shown here is derived from an EMBL/GenBank/DDBJ whole genome shotgun (WGS) entry which is preliminary data.</text>
</comment>
<evidence type="ECO:0000313" key="1">
    <source>
        <dbReference type="EMBL" id="KAF6240874.1"/>
    </source>
</evidence>
<organism evidence="1 2">
    <name type="scientific">Letharia columbiana</name>
    <dbReference type="NCBI Taxonomy" id="112416"/>
    <lineage>
        <taxon>Eukaryota</taxon>
        <taxon>Fungi</taxon>
        <taxon>Dikarya</taxon>
        <taxon>Ascomycota</taxon>
        <taxon>Pezizomycotina</taxon>
        <taxon>Lecanoromycetes</taxon>
        <taxon>OSLEUM clade</taxon>
        <taxon>Lecanoromycetidae</taxon>
        <taxon>Lecanorales</taxon>
        <taxon>Lecanorineae</taxon>
        <taxon>Parmeliaceae</taxon>
        <taxon>Letharia</taxon>
    </lineage>
</organism>
<dbReference type="EMBL" id="JACCJC010000002">
    <property type="protein sequence ID" value="KAF6240874.1"/>
    <property type="molecule type" value="Genomic_DNA"/>
</dbReference>